<name>A0A4C1TJW5_EUMVA</name>
<dbReference type="AlphaFoldDB" id="A0A4C1TJW5"/>
<evidence type="ECO:0000313" key="2">
    <source>
        <dbReference type="EMBL" id="GBP13698.1"/>
    </source>
</evidence>
<proteinExistence type="predicted"/>
<feature type="region of interest" description="Disordered" evidence="1">
    <location>
        <begin position="39"/>
        <end position="59"/>
    </location>
</feature>
<comment type="caution">
    <text evidence="2">The sequence shown here is derived from an EMBL/GenBank/DDBJ whole genome shotgun (WGS) entry which is preliminary data.</text>
</comment>
<sequence length="75" mass="8657">MIIISHKQISAVFNRSGEPTARVSRAAWYLVELHPPACPQAPPLSRRAGQRSERRERVGDNLPYVKFDYDPYSRF</sequence>
<evidence type="ECO:0000256" key="1">
    <source>
        <dbReference type="SAM" id="MobiDB-lite"/>
    </source>
</evidence>
<reference evidence="2 3" key="1">
    <citation type="journal article" date="2019" name="Commun. Biol.">
        <title>The bagworm genome reveals a unique fibroin gene that provides high tensile strength.</title>
        <authorList>
            <person name="Kono N."/>
            <person name="Nakamura H."/>
            <person name="Ohtoshi R."/>
            <person name="Tomita M."/>
            <person name="Numata K."/>
            <person name="Arakawa K."/>
        </authorList>
    </citation>
    <scope>NUCLEOTIDE SEQUENCE [LARGE SCALE GENOMIC DNA]</scope>
</reference>
<dbReference type="Proteomes" id="UP000299102">
    <property type="component" value="Unassembled WGS sequence"/>
</dbReference>
<accession>A0A4C1TJW5</accession>
<gene>
    <name evidence="2" type="ORF">EVAR_87107_1</name>
</gene>
<evidence type="ECO:0000313" key="3">
    <source>
        <dbReference type="Proteomes" id="UP000299102"/>
    </source>
</evidence>
<dbReference type="EMBL" id="BGZK01005360">
    <property type="protein sequence ID" value="GBP13698.1"/>
    <property type="molecule type" value="Genomic_DNA"/>
</dbReference>
<feature type="compositionally biased region" description="Basic and acidic residues" evidence="1">
    <location>
        <begin position="50"/>
        <end position="59"/>
    </location>
</feature>
<organism evidence="2 3">
    <name type="scientific">Eumeta variegata</name>
    <name type="common">Bagworm moth</name>
    <name type="synonym">Eumeta japonica</name>
    <dbReference type="NCBI Taxonomy" id="151549"/>
    <lineage>
        <taxon>Eukaryota</taxon>
        <taxon>Metazoa</taxon>
        <taxon>Ecdysozoa</taxon>
        <taxon>Arthropoda</taxon>
        <taxon>Hexapoda</taxon>
        <taxon>Insecta</taxon>
        <taxon>Pterygota</taxon>
        <taxon>Neoptera</taxon>
        <taxon>Endopterygota</taxon>
        <taxon>Lepidoptera</taxon>
        <taxon>Glossata</taxon>
        <taxon>Ditrysia</taxon>
        <taxon>Tineoidea</taxon>
        <taxon>Psychidae</taxon>
        <taxon>Oiketicinae</taxon>
        <taxon>Eumeta</taxon>
    </lineage>
</organism>
<protein>
    <submittedName>
        <fullName evidence="2">Uncharacterized protein</fullName>
    </submittedName>
</protein>
<keyword evidence="3" id="KW-1185">Reference proteome</keyword>